<evidence type="ECO:0000259" key="1">
    <source>
        <dbReference type="Pfam" id="PF00501"/>
    </source>
</evidence>
<dbReference type="Pfam" id="PF00501">
    <property type="entry name" value="AMP-binding"/>
    <property type="match status" value="1"/>
</dbReference>
<evidence type="ECO:0000259" key="2">
    <source>
        <dbReference type="Pfam" id="PF13193"/>
    </source>
</evidence>
<dbReference type="PANTHER" id="PTHR24096:SF323">
    <property type="entry name" value="BLR3536 PROTEIN"/>
    <property type="match status" value="1"/>
</dbReference>
<proteinExistence type="predicted"/>
<dbReference type="EMBL" id="QFYS01000010">
    <property type="protein sequence ID" value="RAK62754.1"/>
    <property type="molecule type" value="Genomic_DNA"/>
</dbReference>
<organism evidence="3 4">
    <name type="scientific">Phenylobacterium kunshanense</name>
    <dbReference type="NCBI Taxonomy" id="1445034"/>
    <lineage>
        <taxon>Bacteria</taxon>
        <taxon>Pseudomonadati</taxon>
        <taxon>Pseudomonadota</taxon>
        <taxon>Alphaproteobacteria</taxon>
        <taxon>Caulobacterales</taxon>
        <taxon>Caulobacteraceae</taxon>
        <taxon>Phenylobacterium</taxon>
    </lineage>
</organism>
<dbReference type="SUPFAM" id="SSF56801">
    <property type="entry name" value="Acetyl-CoA synthetase-like"/>
    <property type="match status" value="1"/>
</dbReference>
<dbReference type="PANTHER" id="PTHR24096">
    <property type="entry name" value="LONG-CHAIN-FATTY-ACID--COA LIGASE"/>
    <property type="match status" value="1"/>
</dbReference>
<reference evidence="3 4" key="1">
    <citation type="submission" date="2018-05" db="EMBL/GenBank/DDBJ databases">
        <authorList>
            <person name="Lanie J.A."/>
            <person name="Ng W.-L."/>
            <person name="Kazmierczak K.M."/>
            <person name="Andrzejewski T.M."/>
            <person name="Davidsen T.M."/>
            <person name="Wayne K.J."/>
            <person name="Tettelin H."/>
            <person name="Glass J.I."/>
            <person name="Rusch D."/>
            <person name="Podicherti R."/>
            <person name="Tsui H.-C.T."/>
            <person name="Winkler M.E."/>
        </authorList>
    </citation>
    <scope>NUCLEOTIDE SEQUENCE [LARGE SCALE GENOMIC DNA]</scope>
    <source>
        <strain evidence="3 4">BUT-10</strain>
    </source>
</reference>
<dbReference type="GO" id="GO:0016405">
    <property type="term" value="F:CoA-ligase activity"/>
    <property type="evidence" value="ECO:0007669"/>
    <property type="project" value="TreeGrafter"/>
</dbReference>
<dbReference type="InterPro" id="IPR020845">
    <property type="entry name" value="AMP-binding_CS"/>
</dbReference>
<dbReference type="Pfam" id="PF13193">
    <property type="entry name" value="AMP-binding_C"/>
    <property type="match status" value="1"/>
</dbReference>
<dbReference type="OrthoDB" id="9803968at2"/>
<evidence type="ECO:0000313" key="3">
    <source>
        <dbReference type="EMBL" id="RAK62754.1"/>
    </source>
</evidence>
<dbReference type="PROSITE" id="PS00455">
    <property type="entry name" value="AMP_BINDING"/>
    <property type="match status" value="1"/>
</dbReference>
<dbReference type="RefSeq" id="WP_111277643.1">
    <property type="nucleotide sequence ID" value="NZ_QFYS01000010.1"/>
</dbReference>
<dbReference type="Gene3D" id="3.30.300.30">
    <property type="match status" value="1"/>
</dbReference>
<evidence type="ECO:0000313" key="4">
    <source>
        <dbReference type="Proteomes" id="UP000249524"/>
    </source>
</evidence>
<dbReference type="AlphaFoldDB" id="A0A328BAN3"/>
<feature type="domain" description="AMP-dependent synthetase/ligase" evidence="1">
    <location>
        <begin position="5"/>
        <end position="362"/>
    </location>
</feature>
<dbReference type="InterPro" id="IPR000873">
    <property type="entry name" value="AMP-dep_synth/lig_dom"/>
</dbReference>
<accession>A0A328BAN3</accession>
<dbReference type="InterPro" id="IPR042099">
    <property type="entry name" value="ANL_N_sf"/>
</dbReference>
<name>A0A328BAN3_9CAUL</name>
<dbReference type="Proteomes" id="UP000249524">
    <property type="component" value="Unassembled WGS sequence"/>
</dbReference>
<protein>
    <submittedName>
        <fullName evidence="3">Long-chain fatty acid--CoA ligase</fullName>
    </submittedName>
</protein>
<dbReference type="Gene3D" id="3.40.50.12780">
    <property type="entry name" value="N-terminal domain of ligase-like"/>
    <property type="match status" value="1"/>
</dbReference>
<feature type="domain" description="AMP-binding enzyme C-terminal" evidence="2">
    <location>
        <begin position="418"/>
        <end position="493"/>
    </location>
</feature>
<dbReference type="NCBIfam" id="NF009071">
    <property type="entry name" value="PRK12406.1"/>
    <property type="match status" value="1"/>
</dbReference>
<dbReference type="InterPro" id="IPR045851">
    <property type="entry name" value="AMP-bd_C_sf"/>
</dbReference>
<keyword evidence="4" id="KW-1185">Reference proteome</keyword>
<comment type="caution">
    <text evidence="3">The sequence shown here is derived from an EMBL/GenBank/DDBJ whole genome shotgun (WGS) entry which is preliminary data.</text>
</comment>
<sequence length="511" mass="55319">MGDLISGGRRLALADVQARAARAASGLASLGIGRGDLVALYLRNDFPFFEASFAAGLVGAYPTPVNWHYTADEAAYLFENSGAKAIVIHADLIEPIRKALPPGVPVLVVPTPPEIAEAYGIDAAPVPAGFLDWSAWLEGFPPIEATDAEAPGTVIYTSGTTGHPKGVRRRPPTPEQSAITASVLARAFGFAGFGPPDEMVTVVTGPMYHSAPNAYGLASARLGATVILQPRFDPEELLAMIDRHKVTHLHMVPIMFHRLLKLPDEVKARYDLSSLRFVVHAAAPCPPPIKRAMIEWWGPVINEYYGSTETSAVVFCTSEDWLSHPGTVGKPWPEADVRVIDAQGESLPAGEVGEVVARIRGIADFTYHGDDQKRRDSEKAGLIAPGDIGYFDKDGFLYLCDRAKDMIISGGVNIYPAEIEAELLKMPGVADCAVFGIPDEEFGEAVYAVVQPSEGADLGETQVKAYLREHVAGYKVPKRVDLAVDLPREDSGKIFKRKLREPFWAGLERRI</sequence>
<dbReference type="InterPro" id="IPR025110">
    <property type="entry name" value="AMP-bd_C"/>
</dbReference>
<keyword evidence="3" id="KW-0436">Ligase</keyword>
<gene>
    <name evidence="3" type="ORF">DJ019_18000</name>
</gene>